<evidence type="ECO:0000259" key="11">
    <source>
        <dbReference type="PROSITE" id="PS51021"/>
    </source>
</evidence>
<dbReference type="FunFam" id="2.30.30.40:FF:000172">
    <property type="entry name" value="Amphiphysin, isoform B"/>
    <property type="match status" value="1"/>
</dbReference>
<feature type="compositionally biased region" description="Acidic residues" evidence="9">
    <location>
        <begin position="406"/>
        <end position="419"/>
    </location>
</feature>
<dbReference type="InterPro" id="IPR036028">
    <property type="entry name" value="SH3-like_dom_sf"/>
</dbReference>
<evidence type="ECO:0000256" key="8">
    <source>
        <dbReference type="SAM" id="Coils"/>
    </source>
</evidence>
<organism evidence="12 13">
    <name type="scientific">Crassostrea virginica</name>
    <name type="common">Eastern oyster</name>
    <dbReference type="NCBI Taxonomy" id="6565"/>
    <lineage>
        <taxon>Eukaryota</taxon>
        <taxon>Metazoa</taxon>
        <taxon>Spiralia</taxon>
        <taxon>Lophotrochozoa</taxon>
        <taxon>Mollusca</taxon>
        <taxon>Bivalvia</taxon>
        <taxon>Autobranchia</taxon>
        <taxon>Pteriomorphia</taxon>
        <taxon>Ostreida</taxon>
        <taxon>Ostreoidea</taxon>
        <taxon>Ostreidae</taxon>
        <taxon>Crassostrea</taxon>
    </lineage>
</organism>
<dbReference type="GO" id="GO:0005543">
    <property type="term" value="F:phospholipid binding"/>
    <property type="evidence" value="ECO:0007669"/>
    <property type="project" value="TreeGrafter"/>
</dbReference>
<keyword evidence="5 8" id="KW-0175">Coiled coil</keyword>
<evidence type="ECO:0000256" key="4">
    <source>
        <dbReference type="ARBA" id="ARBA00022490"/>
    </source>
</evidence>
<dbReference type="GeneID" id="111128868"/>
<dbReference type="AlphaFoldDB" id="A0A8B8DRL5"/>
<evidence type="ECO:0000256" key="1">
    <source>
        <dbReference type="ARBA" id="ARBA00004308"/>
    </source>
</evidence>
<dbReference type="PROSITE" id="PS51021">
    <property type="entry name" value="BAR"/>
    <property type="match status" value="1"/>
</dbReference>
<keyword evidence="3 7" id="KW-0728">SH3 domain</keyword>
<dbReference type="CDD" id="cd11790">
    <property type="entry name" value="SH3_Amphiphysin"/>
    <property type="match status" value="1"/>
</dbReference>
<feature type="compositionally biased region" description="Low complexity" evidence="9">
    <location>
        <begin position="270"/>
        <end position="279"/>
    </location>
</feature>
<dbReference type="InterPro" id="IPR027267">
    <property type="entry name" value="AH/BAR_dom_sf"/>
</dbReference>
<reference evidence="12" key="1">
    <citation type="submission" date="2024-06" db="UniProtKB">
        <authorList>
            <consortium name="RefSeq"/>
        </authorList>
    </citation>
    <scope>NUCLEOTIDE SEQUENCE [LARGE SCALE GENOMIC DNA]</scope>
</reference>
<evidence type="ECO:0000256" key="6">
    <source>
        <dbReference type="ARBA" id="ARBA00023136"/>
    </source>
</evidence>
<comment type="subcellular location">
    <subcellularLocation>
        <location evidence="2">Cytoplasm</location>
    </subcellularLocation>
    <subcellularLocation>
        <location evidence="1">Endomembrane system</location>
    </subcellularLocation>
</comment>
<dbReference type="Pfam" id="PF14604">
    <property type="entry name" value="SH3_9"/>
    <property type="match status" value="1"/>
</dbReference>
<keyword evidence="6" id="KW-0472">Membrane</keyword>
<dbReference type="GO" id="GO:0005886">
    <property type="term" value="C:plasma membrane"/>
    <property type="evidence" value="ECO:0007669"/>
    <property type="project" value="TreeGrafter"/>
</dbReference>
<feature type="region of interest" description="Disordered" evidence="9">
    <location>
        <begin position="237"/>
        <end position="441"/>
    </location>
</feature>
<name>A0A8B8DRL5_CRAVI</name>
<protein>
    <submittedName>
        <fullName evidence="13">Myc box-dependent-interacting protein 1-like</fullName>
    </submittedName>
</protein>
<sequence length="509" mass="57822">MADQAKGSLLTKSLKKWTRTKTKVLQNLGKAEKTLDEKLDENAHKLERQQEVATKLHKELKGYIHCAKAMQAASKNLYEVLQETYEEDWDDHENVKSTLTSIELMWHNYIQNLHDSVNEPLNNYMSHFPNLRQRISKRGRKLTDFDNAKHNLDVLENAKKKDEAKIKKAQDELDEAKKIYQQINDDLHTDLPMFHESRVNFYASTFQSLFNSEEIFHGEVFKLSKEINSLAEKLAKSSEQMKFQPRPVSAHTQGEVNGHPELHEENGHGSSPVVSASVPKVKHTEEEDEEEDPTTSDHGIYENSELENNMSEKETKDDSKSESKEPASTEEKTNEPSTTQEIEKKVNGAVEETGSQNSEDSAPAYPPPVPPSEEPAPVPVTPEKHYQHSPIGSPAYDTPPSKMPDDKEDKEEEEEEKEEDAPTEHEDSNLYEVPTSNKPVELPEGVLYQVQATHPYANEDEDELTFEAGEIIYVVPFDNPDEQDDGWAMGQKKADGTKGVFPLNFTKKL</sequence>
<dbReference type="PANTHER" id="PTHR46514">
    <property type="entry name" value="AMPHIPHYSIN"/>
    <property type="match status" value="1"/>
</dbReference>
<dbReference type="PRINTS" id="PR01251">
    <property type="entry name" value="AMPHIPHYSIN"/>
</dbReference>
<evidence type="ECO:0000259" key="10">
    <source>
        <dbReference type="PROSITE" id="PS50002"/>
    </source>
</evidence>
<dbReference type="InterPro" id="IPR001452">
    <property type="entry name" value="SH3_domain"/>
</dbReference>
<feature type="compositionally biased region" description="Basic and acidic residues" evidence="9">
    <location>
        <begin position="258"/>
        <end position="267"/>
    </location>
</feature>
<dbReference type="Pfam" id="PF03114">
    <property type="entry name" value="BAR"/>
    <property type="match status" value="1"/>
</dbReference>
<feature type="compositionally biased region" description="Pro residues" evidence="9">
    <location>
        <begin position="364"/>
        <end position="380"/>
    </location>
</feature>
<dbReference type="FunFam" id="1.20.1270.60:FF:000013">
    <property type="entry name" value="Amphiphysin isoform 2"/>
    <property type="match status" value="1"/>
</dbReference>
<dbReference type="SMART" id="SM00326">
    <property type="entry name" value="SH3"/>
    <property type="match status" value="1"/>
</dbReference>
<evidence type="ECO:0000313" key="12">
    <source>
        <dbReference type="Proteomes" id="UP000694844"/>
    </source>
</evidence>
<feature type="compositionally biased region" description="Basic and acidic residues" evidence="9">
    <location>
        <begin position="310"/>
        <end position="334"/>
    </location>
</feature>
<dbReference type="Proteomes" id="UP000694844">
    <property type="component" value="Chromosome 1"/>
</dbReference>
<evidence type="ECO:0000256" key="5">
    <source>
        <dbReference type="ARBA" id="ARBA00023054"/>
    </source>
</evidence>
<evidence type="ECO:0000313" key="13">
    <source>
        <dbReference type="RefSeq" id="XP_022330485.1"/>
    </source>
</evidence>
<evidence type="ECO:0000256" key="2">
    <source>
        <dbReference type="ARBA" id="ARBA00004496"/>
    </source>
</evidence>
<dbReference type="SUPFAM" id="SSF103657">
    <property type="entry name" value="BAR/IMD domain-like"/>
    <property type="match status" value="1"/>
</dbReference>
<keyword evidence="12" id="KW-1185">Reference proteome</keyword>
<dbReference type="Gene3D" id="2.30.30.40">
    <property type="entry name" value="SH3 Domains"/>
    <property type="match status" value="1"/>
</dbReference>
<dbReference type="KEGG" id="cvn:111128868"/>
<evidence type="ECO:0000256" key="3">
    <source>
        <dbReference type="ARBA" id="ARBA00022443"/>
    </source>
</evidence>
<dbReference type="SUPFAM" id="SSF50044">
    <property type="entry name" value="SH3-domain"/>
    <property type="match status" value="1"/>
</dbReference>
<gene>
    <name evidence="13" type="primary">LOC111128868</name>
</gene>
<keyword evidence="4" id="KW-0963">Cytoplasm</keyword>
<dbReference type="InterPro" id="IPR004148">
    <property type="entry name" value="BAR_dom"/>
</dbReference>
<feature type="domain" description="BAR" evidence="11">
    <location>
        <begin position="24"/>
        <end position="240"/>
    </location>
</feature>
<dbReference type="PANTHER" id="PTHR46514:SF3">
    <property type="entry name" value="AMPHIPHYSIN"/>
    <property type="match status" value="1"/>
</dbReference>
<dbReference type="SMART" id="SM00721">
    <property type="entry name" value="BAR"/>
    <property type="match status" value="1"/>
</dbReference>
<reference evidence="13" key="2">
    <citation type="submission" date="2025-08" db="UniProtKB">
        <authorList>
            <consortium name="RefSeq"/>
        </authorList>
    </citation>
    <scope>IDENTIFICATION</scope>
    <source>
        <tissue evidence="13">Whole sample</tissue>
    </source>
</reference>
<dbReference type="PROSITE" id="PS50002">
    <property type="entry name" value="SH3"/>
    <property type="match status" value="1"/>
</dbReference>
<dbReference type="OrthoDB" id="446293at2759"/>
<dbReference type="Gene3D" id="1.20.1270.60">
    <property type="entry name" value="Arfaptin homology (AH) domain/BAR domain"/>
    <property type="match status" value="1"/>
</dbReference>
<proteinExistence type="predicted"/>
<accession>A0A8B8DRL5</accession>
<dbReference type="GO" id="GO:0005737">
    <property type="term" value="C:cytoplasm"/>
    <property type="evidence" value="ECO:0007669"/>
    <property type="project" value="UniProtKB-SubCell"/>
</dbReference>
<feature type="domain" description="SH3" evidence="10">
    <location>
        <begin position="445"/>
        <end position="509"/>
    </location>
</feature>
<dbReference type="RefSeq" id="XP_022330485.1">
    <property type="nucleotide sequence ID" value="XM_022474777.1"/>
</dbReference>
<feature type="coiled-coil region" evidence="8">
    <location>
        <begin position="145"/>
        <end position="186"/>
    </location>
</feature>
<dbReference type="GO" id="GO:0012505">
    <property type="term" value="C:endomembrane system"/>
    <property type="evidence" value="ECO:0007669"/>
    <property type="project" value="UniProtKB-SubCell"/>
</dbReference>
<dbReference type="InterPro" id="IPR003005">
    <property type="entry name" value="Amphiphysin"/>
</dbReference>
<evidence type="ECO:0000256" key="9">
    <source>
        <dbReference type="SAM" id="MobiDB-lite"/>
    </source>
</evidence>
<evidence type="ECO:0000256" key="7">
    <source>
        <dbReference type="PROSITE-ProRule" id="PRU00192"/>
    </source>
</evidence>